<accession>A0A9Q5HQ21</accession>
<evidence type="ECO:0000313" key="1">
    <source>
        <dbReference type="EMBL" id="OCB83893.1"/>
    </source>
</evidence>
<evidence type="ECO:0000313" key="2">
    <source>
        <dbReference type="Proteomes" id="UP000757232"/>
    </source>
</evidence>
<dbReference type="AlphaFoldDB" id="A0A9Q5HQ21"/>
<comment type="caution">
    <text evidence="1">The sequence shown here is derived from an EMBL/GenBank/DDBJ whole genome shotgun (WGS) entry which is preliminary data.</text>
</comment>
<organism evidence="1 2">
    <name type="scientific">Sanghuangporus baumii</name>
    <name type="common">Phellinus baumii</name>
    <dbReference type="NCBI Taxonomy" id="108892"/>
    <lineage>
        <taxon>Eukaryota</taxon>
        <taxon>Fungi</taxon>
        <taxon>Dikarya</taxon>
        <taxon>Basidiomycota</taxon>
        <taxon>Agaricomycotina</taxon>
        <taxon>Agaricomycetes</taxon>
        <taxon>Hymenochaetales</taxon>
        <taxon>Hymenochaetaceae</taxon>
        <taxon>Sanghuangporus</taxon>
    </lineage>
</organism>
<keyword evidence="2" id="KW-1185">Reference proteome</keyword>
<dbReference type="Proteomes" id="UP000757232">
    <property type="component" value="Unassembled WGS sequence"/>
</dbReference>
<name>A0A9Q5HQ21_SANBA</name>
<dbReference type="EMBL" id="LNZH02000217">
    <property type="protein sequence ID" value="OCB83893.1"/>
    <property type="molecule type" value="Genomic_DNA"/>
</dbReference>
<protein>
    <submittedName>
        <fullName evidence="1">Uncharacterized protein</fullName>
    </submittedName>
</protein>
<proteinExistence type="predicted"/>
<reference evidence="1" key="1">
    <citation type="submission" date="2016-06" db="EMBL/GenBank/DDBJ databases">
        <title>Draft Genome sequence of the fungus Inonotus baumii.</title>
        <authorList>
            <person name="Zhu H."/>
            <person name="Lin W."/>
        </authorList>
    </citation>
    <scope>NUCLEOTIDE SEQUENCE</scope>
    <source>
        <strain evidence="1">821</strain>
    </source>
</reference>
<gene>
    <name evidence="1" type="ORF">A7U60_g9099</name>
</gene>
<sequence length="312" mass="35256">MRHYRKTTQRNHVIRSLVVSIASNRQLLSEDSMDPIFGVLELIKFIFDHLNKPALISCAFSLDLDDELSTLSASIFYEIALKRLSPVLLPNLSRLKIMVDEDNLDILSHSLLFMDKNIEEFALDLPYPDSDLFQERIPGFFEDCAILDWPIATIENHVALFLSSLPKLVSFRCSVQFTTPCIASALSRLPSLRSIEFKTEGDIGSGLQSDVMVFEPLIAFADAFHALSVFEVSATFDDMHKLLEKDFALGLDKLFILSPQLESAESLRQCLCALPKQRPWLRSLHLDSVNEADKPLMNDYGQEIDCVALETL</sequence>